<organism evidence="12 13">
    <name type="scientific">Acididesulfobacter guangdongensis</name>
    <dbReference type="NCBI Taxonomy" id="2597225"/>
    <lineage>
        <taxon>Bacteria</taxon>
        <taxon>Deltaproteobacteria</taxon>
        <taxon>Candidatus Acidulodesulfobacterales</taxon>
        <taxon>Candidatus Acididesulfobacter</taxon>
    </lineage>
</organism>
<feature type="compositionally biased region" description="Polar residues" evidence="11">
    <location>
        <begin position="124"/>
        <end position="144"/>
    </location>
</feature>
<dbReference type="GO" id="GO:0009306">
    <property type="term" value="P:protein secretion"/>
    <property type="evidence" value="ECO:0007669"/>
    <property type="project" value="UniProtKB-UniRule"/>
</dbReference>
<sequence length="151" mass="15642">MIAFLTVVLIVSAIFLIIVILMQQGKGQEMGAVFGGSSQTVFGASGAGNFLTKTTAVLAVIFLGSAFLISYIAAKQVAPISIKHYLSAKKTSAAGKNAVKKTGSLNISKKITAKKITANHTGKAANNSALVKTPAKNSTVVNNKTSEKSKK</sequence>
<evidence type="ECO:0000256" key="2">
    <source>
        <dbReference type="ARBA" id="ARBA00008445"/>
    </source>
</evidence>
<dbReference type="Pfam" id="PF03840">
    <property type="entry name" value="SecG"/>
    <property type="match status" value="1"/>
</dbReference>
<dbReference type="PANTHER" id="PTHR34182">
    <property type="entry name" value="PROTEIN-EXPORT MEMBRANE PROTEIN SECG"/>
    <property type="match status" value="1"/>
</dbReference>
<accession>A0A519BJC2</accession>
<feature type="transmembrane region" description="Helical" evidence="10">
    <location>
        <begin position="51"/>
        <end position="74"/>
    </location>
</feature>
<evidence type="ECO:0000256" key="8">
    <source>
        <dbReference type="ARBA" id="ARBA00023010"/>
    </source>
</evidence>
<comment type="caution">
    <text evidence="10">Lacks conserved residue(s) required for the propagation of feature annotation.</text>
</comment>
<dbReference type="Proteomes" id="UP000316562">
    <property type="component" value="Unassembled WGS sequence"/>
</dbReference>
<name>A0A519BJC2_ACIG2</name>
<gene>
    <name evidence="12" type="primary">secG</name>
    <name evidence="12" type="ORF">EVJ46_03770</name>
</gene>
<keyword evidence="7 10" id="KW-1133">Transmembrane helix</keyword>
<evidence type="ECO:0000313" key="12">
    <source>
        <dbReference type="EMBL" id="RZD17357.1"/>
    </source>
</evidence>
<evidence type="ECO:0000256" key="11">
    <source>
        <dbReference type="SAM" id="MobiDB-lite"/>
    </source>
</evidence>
<dbReference type="GO" id="GO:0065002">
    <property type="term" value="P:intracellular protein transmembrane transport"/>
    <property type="evidence" value="ECO:0007669"/>
    <property type="project" value="TreeGrafter"/>
</dbReference>
<evidence type="ECO:0000256" key="1">
    <source>
        <dbReference type="ARBA" id="ARBA00004651"/>
    </source>
</evidence>
<evidence type="ECO:0000256" key="5">
    <source>
        <dbReference type="ARBA" id="ARBA00022692"/>
    </source>
</evidence>
<keyword evidence="3 10" id="KW-0813">Transport</keyword>
<dbReference type="PRINTS" id="PR01651">
    <property type="entry name" value="SECGEXPORT"/>
</dbReference>
<evidence type="ECO:0000256" key="3">
    <source>
        <dbReference type="ARBA" id="ARBA00022448"/>
    </source>
</evidence>
<dbReference type="NCBIfam" id="TIGR00810">
    <property type="entry name" value="secG"/>
    <property type="match status" value="1"/>
</dbReference>
<dbReference type="GO" id="GO:0005886">
    <property type="term" value="C:plasma membrane"/>
    <property type="evidence" value="ECO:0007669"/>
    <property type="project" value="UniProtKB-SubCell"/>
</dbReference>
<evidence type="ECO:0000256" key="6">
    <source>
        <dbReference type="ARBA" id="ARBA00022927"/>
    </source>
</evidence>
<dbReference type="GO" id="GO:0043952">
    <property type="term" value="P:protein transport by the Sec complex"/>
    <property type="evidence" value="ECO:0007669"/>
    <property type="project" value="TreeGrafter"/>
</dbReference>
<dbReference type="GO" id="GO:0015450">
    <property type="term" value="F:protein-transporting ATPase activity"/>
    <property type="evidence" value="ECO:0007669"/>
    <property type="project" value="UniProtKB-UniRule"/>
</dbReference>
<keyword evidence="4 10" id="KW-1003">Cell membrane</keyword>
<comment type="similarity">
    <text evidence="2 10">Belongs to the SecG family.</text>
</comment>
<dbReference type="AlphaFoldDB" id="A0A519BJC2"/>
<keyword evidence="6 10" id="KW-0653">Protein transport</keyword>
<dbReference type="InterPro" id="IPR004692">
    <property type="entry name" value="SecG"/>
</dbReference>
<dbReference type="PANTHER" id="PTHR34182:SF1">
    <property type="entry name" value="PROTEIN-EXPORT MEMBRANE PROTEIN SECG"/>
    <property type="match status" value="1"/>
</dbReference>
<dbReference type="EMBL" id="SGBC01000001">
    <property type="protein sequence ID" value="RZD17357.1"/>
    <property type="molecule type" value="Genomic_DNA"/>
</dbReference>
<comment type="function">
    <text evidence="10">Involved in protein export. Participates in an early event of protein translocation.</text>
</comment>
<comment type="subcellular location">
    <subcellularLocation>
        <location evidence="1 10">Cell membrane</location>
        <topology evidence="1 10">Multi-pass membrane protein</topology>
    </subcellularLocation>
</comment>
<keyword evidence="5 10" id="KW-0812">Transmembrane</keyword>
<evidence type="ECO:0000256" key="10">
    <source>
        <dbReference type="RuleBase" id="RU365087"/>
    </source>
</evidence>
<evidence type="ECO:0000256" key="9">
    <source>
        <dbReference type="ARBA" id="ARBA00023136"/>
    </source>
</evidence>
<evidence type="ECO:0000313" key="13">
    <source>
        <dbReference type="Proteomes" id="UP000316562"/>
    </source>
</evidence>
<evidence type="ECO:0000256" key="4">
    <source>
        <dbReference type="ARBA" id="ARBA00022475"/>
    </source>
</evidence>
<feature type="region of interest" description="Disordered" evidence="11">
    <location>
        <begin position="124"/>
        <end position="151"/>
    </location>
</feature>
<proteinExistence type="inferred from homology"/>
<reference evidence="12 13" key="1">
    <citation type="journal article" date="2019" name="ISME J.">
        <title>Insights into ecological role of a new deltaproteobacterial order Candidatus Acidulodesulfobacterales by metagenomics and metatranscriptomics.</title>
        <authorList>
            <person name="Tan S."/>
            <person name="Liu J."/>
            <person name="Fang Y."/>
            <person name="Hedlund B.P."/>
            <person name="Lian Z.H."/>
            <person name="Huang L.Y."/>
            <person name="Li J.T."/>
            <person name="Huang L.N."/>
            <person name="Li W.J."/>
            <person name="Jiang H.C."/>
            <person name="Dong H.L."/>
            <person name="Shu W.S."/>
        </authorList>
    </citation>
    <scope>NUCLEOTIDE SEQUENCE [LARGE SCALE GENOMIC DNA]</scope>
    <source>
        <strain evidence="12">AP2</strain>
    </source>
</reference>
<comment type="caution">
    <text evidence="12">The sequence shown here is derived from an EMBL/GenBank/DDBJ whole genome shotgun (WGS) entry which is preliminary data.</text>
</comment>
<evidence type="ECO:0000256" key="7">
    <source>
        <dbReference type="ARBA" id="ARBA00022989"/>
    </source>
</evidence>
<keyword evidence="9 10" id="KW-0472">Membrane</keyword>
<keyword evidence="8 10" id="KW-0811">Translocation</keyword>
<protein>
    <recommendedName>
        <fullName evidence="10">Protein-export membrane protein SecG</fullName>
    </recommendedName>
</protein>